<accession>A0ABR3PWX4</accession>
<feature type="compositionally biased region" description="Basic and acidic residues" evidence="1">
    <location>
        <begin position="183"/>
        <end position="192"/>
    </location>
</feature>
<sequence>MATATSSPFWRKLLCIDATPRPETKQLYSRAQVSRRNLGHVDEASSTTPLRRPASRLPAQRTVSFSTPLRIDTAHDDSAALLMGFSTEEPEGGWAAARGWTPASPKASVSGRGKTEAQLLAEEARAAAAEARAEREKAAAAAEGAEVEAAKSDADGARASVASVASVVSEKEAGAEGAEEAQPSEREEHTEPAEPAEPTAPAEPDTSAAADAPSPASPPGSPPPDFDLSVNAPPTHDADAPSSADNSIRIDFTASPAPLHAEVLGGAGEPEAEVLAGAEGAVVR</sequence>
<evidence type="ECO:0000256" key="1">
    <source>
        <dbReference type="SAM" id="MobiDB-lite"/>
    </source>
</evidence>
<reference evidence="2 3" key="1">
    <citation type="submission" date="2023-08" db="EMBL/GenBank/DDBJ databases">
        <title>Annotated Genome Sequence of Vanrija albida AlHP1.</title>
        <authorList>
            <person name="Herzog R."/>
        </authorList>
    </citation>
    <scope>NUCLEOTIDE SEQUENCE [LARGE SCALE GENOMIC DNA]</scope>
    <source>
        <strain evidence="2 3">AlHP1</strain>
    </source>
</reference>
<feature type="region of interest" description="Disordered" evidence="1">
    <location>
        <begin position="38"/>
        <end position="60"/>
    </location>
</feature>
<evidence type="ECO:0000313" key="2">
    <source>
        <dbReference type="EMBL" id="KAL1406964.1"/>
    </source>
</evidence>
<comment type="caution">
    <text evidence="2">The sequence shown here is derived from an EMBL/GenBank/DDBJ whole genome shotgun (WGS) entry which is preliminary data.</text>
</comment>
<name>A0ABR3PWX4_9TREE</name>
<feature type="compositionally biased region" description="Pro residues" evidence="1">
    <location>
        <begin position="215"/>
        <end position="225"/>
    </location>
</feature>
<feature type="compositionally biased region" description="Low complexity" evidence="1">
    <location>
        <begin position="196"/>
        <end position="214"/>
    </location>
</feature>
<feature type="region of interest" description="Disordered" evidence="1">
    <location>
        <begin position="91"/>
        <end position="116"/>
    </location>
</feature>
<dbReference type="EMBL" id="JBBXJM010000005">
    <property type="protein sequence ID" value="KAL1406964.1"/>
    <property type="molecule type" value="Genomic_DNA"/>
</dbReference>
<dbReference type="Proteomes" id="UP001565368">
    <property type="component" value="Unassembled WGS sequence"/>
</dbReference>
<proteinExistence type="predicted"/>
<dbReference type="RefSeq" id="XP_069206908.1">
    <property type="nucleotide sequence ID" value="XM_069354837.1"/>
</dbReference>
<keyword evidence="3" id="KW-1185">Reference proteome</keyword>
<gene>
    <name evidence="2" type="ORF">Q8F55_006377</name>
</gene>
<protein>
    <submittedName>
        <fullName evidence="2">Uncharacterized protein</fullName>
    </submittedName>
</protein>
<dbReference type="GeneID" id="95987420"/>
<evidence type="ECO:0000313" key="3">
    <source>
        <dbReference type="Proteomes" id="UP001565368"/>
    </source>
</evidence>
<organism evidence="2 3">
    <name type="scientific">Vanrija albida</name>
    <dbReference type="NCBI Taxonomy" id="181172"/>
    <lineage>
        <taxon>Eukaryota</taxon>
        <taxon>Fungi</taxon>
        <taxon>Dikarya</taxon>
        <taxon>Basidiomycota</taxon>
        <taxon>Agaricomycotina</taxon>
        <taxon>Tremellomycetes</taxon>
        <taxon>Trichosporonales</taxon>
        <taxon>Trichosporonaceae</taxon>
        <taxon>Vanrija</taxon>
    </lineage>
</organism>
<feature type="region of interest" description="Disordered" evidence="1">
    <location>
        <begin position="168"/>
        <end position="251"/>
    </location>
</feature>